<evidence type="ECO:0000256" key="4">
    <source>
        <dbReference type="ARBA" id="ARBA00022833"/>
    </source>
</evidence>
<dbReference type="Gene3D" id="3.30.2010.10">
    <property type="entry name" value="Metalloproteases ('zincins'), catalytic domain"/>
    <property type="match status" value="1"/>
</dbReference>
<keyword evidence="2" id="KW-0479">Metal-binding</keyword>
<evidence type="ECO:0000256" key="2">
    <source>
        <dbReference type="ARBA" id="ARBA00022723"/>
    </source>
</evidence>
<dbReference type="GO" id="GO:0005743">
    <property type="term" value="C:mitochondrial inner membrane"/>
    <property type="evidence" value="ECO:0007669"/>
    <property type="project" value="TreeGrafter"/>
</dbReference>
<evidence type="ECO:0000256" key="1">
    <source>
        <dbReference type="ARBA" id="ARBA00022670"/>
    </source>
</evidence>
<name>A0A6H0Y107_9PEZI</name>
<accession>A0A6H0Y107</accession>
<feature type="transmembrane region" description="Helical" evidence="7">
    <location>
        <begin position="157"/>
        <end position="180"/>
    </location>
</feature>
<reference evidence="9 10" key="1">
    <citation type="journal article" date="2016" name="Sci. Rep.">
        <title>Peltaster fructicola genome reveals evolution from an invasive phytopathogen to an ectophytic parasite.</title>
        <authorList>
            <person name="Xu C."/>
            <person name="Chen H."/>
            <person name="Gleason M.L."/>
            <person name="Xu J.R."/>
            <person name="Liu H."/>
            <person name="Zhang R."/>
            <person name="Sun G."/>
        </authorList>
    </citation>
    <scope>NUCLEOTIDE SEQUENCE [LARGE SCALE GENOMIC DNA]</scope>
    <source>
        <strain evidence="9 10">LNHT1506</strain>
    </source>
</reference>
<dbReference type="GO" id="GO:0046872">
    <property type="term" value="F:metal ion binding"/>
    <property type="evidence" value="ECO:0007669"/>
    <property type="project" value="UniProtKB-KW"/>
</dbReference>
<keyword evidence="3 6" id="KW-0378">Hydrolase</keyword>
<dbReference type="GO" id="GO:0006515">
    <property type="term" value="P:protein quality control for misfolded or incompletely synthesized proteins"/>
    <property type="evidence" value="ECO:0007669"/>
    <property type="project" value="TreeGrafter"/>
</dbReference>
<evidence type="ECO:0000256" key="3">
    <source>
        <dbReference type="ARBA" id="ARBA00022801"/>
    </source>
</evidence>
<dbReference type="PANTHER" id="PTHR22726:SF1">
    <property type="entry name" value="METALLOENDOPEPTIDASE OMA1, MITOCHONDRIAL"/>
    <property type="match status" value="1"/>
</dbReference>
<keyword evidence="7" id="KW-1133">Transmembrane helix</keyword>
<gene>
    <name evidence="9" type="ORF">AMS68_006133</name>
</gene>
<keyword evidence="10" id="KW-1185">Reference proteome</keyword>
<protein>
    <recommendedName>
        <fullName evidence="8">Peptidase M48 domain-containing protein</fullName>
    </recommendedName>
</protein>
<evidence type="ECO:0000313" key="10">
    <source>
        <dbReference type="Proteomes" id="UP000503462"/>
    </source>
</evidence>
<dbReference type="EMBL" id="CP051142">
    <property type="protein sequence ID" value="QIX00616.1"/>
    <property type="molecule type" value="Genomic_DNA"/>
</dbReference>
<dbReference type="Proteomes" id="UP000503462">
    <property type="component" value="Chromosome 4"/>
</dbReference>
<evidence type="ECO:0000256" key="6">
    <source>
        <dbReference type="RuleBase" id="RU003983"/>
    </source>
</evidence>
<comment type="cofactor">
    <cofactor evidence="6">
        <name>Zn(2+)</name>
        <dbReference type="ChEBI" id="CHEBI:29105"/>
    </cofactor>
    <text evidence="6">Binds 1 zinc ion per subunit.</text>
</comment>
<evidence type="ECO:0000256" key="5">
    <source>
        <dbReference type="ARBA" id="ARBA00023049"/>
    </source>
</evidence>
<keyword evidence="7" id="KW-0472">Membrane</keyword>
<sequence length="313" mass="35067">MARQLSRHPYFPYVAGGLAAAGGVFYTVHLEEAPVTHRRRFMITSNAMEAELGKQMYEQVMQEYANKLLPPNHPYYKQVQRVANKLIPYSGLPDEQWELNVIEDPQTNAFVVPGGKIFVFTGMFDVCKTDDSLAAVLGHEIGHNIAHHSAERMSSSVLIWLAFVALSFLIGGDAGQGLFLDLVFTKPGSRLQETEADHIGLLLMSEACYDPHAAMEMWATMEKLDQTGAPQWLSTHPSNHNRLEQIRDWLPEAEQKQKESNCQMIWPQGEDFELKGELLGVTFHSSSQTLRNMPHSSVIDSSVAMPKLGKQTV</sequence>
<dbReference type="PANTHER" id="PTHR22726">
    <property type="entry name" value="METALLOENDOPEPTIDASE OMA1"/>
    <property type="match status" value="1"/>
</dbReference>
<dbReference type="GO" id="GO:0034982">
    <property type="term" value="P:mitochondrial protein processing"/>
    <property type="evidence" value="ECO:0007669"/>
    <property type="project" value="TreeGrafter"/>
</dbReference>
<feature type="domain" description="Peptidase M48" evidence="8">
    <location>
        <begin position="77"/>
        <end position="249"/>
    </location>
</feature>
<proteinExistence type="inferred from homology"/>
<organism evidence="9 10">
    <name type="scientific">Peltaster fructicola</name>
    <dbReference type="NCBI Taxonomy" id="286661"/>
    <lineage>
        <taxon>Eukaryota</taxon>
        <taxon>Fungi</taxon>
        <taxon>Dikarya</taxon>
        <taxon>Ascomycota</taxon>
        <taxon>Pezizomycotina</taxon>
        <taxon>Dothideomycetes</taxon>
        <taxon>Dothideomycetes incertae sedis</taxon>
        <taxon>Peltaster</taxon>
    </lineage>
</organism>
<dbReference type="AlphaFoldDB" id="A0A6H0Y107"/>
<dbReference type="InterPro" id="IPR001915">
    <property type="entry name" value="Peptidase_M48"/>
</dbReference>
<feature type="transmembrane region" description="Helical" evidence="7">
    <location>
        <begin position="12"/>
        <end position="30"/>
    </location>
</feature>
<dbReference type="CDD" id="cd07331">
    <property type="entry name" value="M48C_Oma1_like"/>
    <property type="match status" value="1"/>
</dbReference>
<comment type="similarity">
    <text evidence="6">Belongs to the peptidase M48 family.</text>
</comment>
<evidence type="ECO:0000259" key="8">
    <source>
        <dbReference type="Pfam" id="PF01435"/>
    </source>
</evidence>
<dbReference type="OrthoDB" id="7464992at2759"/>
<dbReference type="Pfam" id="PF01435">
    <property type="entry name" value="Peptidase_M48"/>
    <property type="match status" value="1"/>
</dbReference>
<keyword evidence="1 6" id="KW-0645">Protease</keyword>
<keyword evidence="7" id="KW-0812">Transmembrane</keyword>
<dbReference type="InterPro" id="IPR051156">
    <property type="entry name" value="Mito/Outer_Membr_Metalloprot"/>
</dbReference>
<evidence type="ECO:0000313" key="9">
    <source>
        <dbReference type="EMBL" id="QIX00616.1"/>
    </source>
</evidence>
<dbReference type="GO" id="GO:0004222">
    <property type="term" value="F:metalloendopeptidase activity"/>
    <property type="evidence" value="ECO:0007669"/>
    <property type="project" value="InterPro"/>
</dbReference>
<evidence type="ECO:0000256" key="7">
    <source>
        <dbReference type="SAM" id="Phobius"/>
    </source>
</evidence>
<keyword evidence="4 6" id="KW-0862">Zinc</keyword>
<keyword evidence="5 6" id="KW-0482">Metalloprotease</keyword>